<dbReference type="KEGG" id="mff:MFFC18_14270"/>
<keyword evidence="3" id="KW-0732">Signal</keyword>
<comment type="similarity">
    <text evidence="1">Belongs to the N-acylglucosamine 2-epimerase family.</text>
</comment>
<feature type="signal peptide" evidence="3">
    <location>
        <begin position="1"/>
        <end position="26"/>
    </location>
</feature>
<proteinExistence type="inferred from homology"/>
<dbReference type="Proteomes" id="UP000322214">
    <property type="component" value="Chromosome"/>
</dbReference>
<dbReference type="InterPro" id="IPR008928">
    <property type="entry name" value="6-hairpin_glycosidase_sf"/>
</dbReference>
<dbReference type="PANTHER" id="PTHR15108">
    <property type="entry name" value="N-ACYLGLUCOSAMINE-2-EPIMERASE"/>
    <property type="match status" value="1"/>
</dbReference>
<reference evidence="4 5" key="1">
    <citation type="submission" date="2019-08" db="EMBL/GenBank/DDBJ databases">
        <title>Deep-cultivation of Planctomycetes and their phenomic and genomic characterization uncovers novel biology.</title>
        <authorList>
            <person name="Wiegand S."/>
            <person name="Jogler M."/>
            <person name="Boedeker C."/>
            <person name="Pinto D."/>
            <person name="Vollmers J."/>
            <person name="Rivas-Marin E."/>
            <person name="Kohn T."/>
            <person name="Peeters S.H."/>
            <person name="Heuer A."/>
            <person name="Rast P."/>
            <person name="Oberbeckmann S."/>
            <person name="Bunk B."/>
            <person name="Jeske O."/>
            <person name="Meyerdierks A."/>
            <person name="Storesund J.E."/>
            <person name="Kallscheuer N."/>
            <person name="Luecker S."/>
            <person name="Lage O.M."/>
            <person name="Pohl T."/>
            <person name="Merkel B.J."/>
            <person name="Hornburger P."/>
            <person name="Mueller R.-W."/>
            <person name="Bruemmer F."/>
            <person name="Labrenz M."/>
            <person name="Spormann A.M."/>
            <person name="Op den Camp H."/>
            <person name="Overmann J."/>
            <person name="Amann R."/>
            <person name="Jetten M.S.M."/>
            <person name="Mascher T."/>
            <person name="Medema M.H."/>
            <person name="Devos D.P."/>
            <person name="Kaster A.-K."/>
            <person name="Ovreas L."/>
            <person name="Rohde M."/>
            <person name="Galperin M.Y."/>
            <person name="Jogler C."/>
        </authorList>
    </citation>
    <scope>NUCLEOTIDE SEQUENCE [LARGE SCALE GENOMIC DNA]</scope>
    <source>
        <strain evidence="4 5">FC18</strain>
    </source>
</reference>
<evidence type="ECO:0000313" key="4">
    <source>
        <dbReference type="EMBL" id="QEG21569.1"/>
    </source>
</evidence>
<keyword evidence="2 4" id="KW-0413">Isomerase</keyword>
<dbReference type="SUPFAM" id="SSF48208">
    <property type="entry name" value="Six-hairpin glycosidases"/>
    <property type="match status" value="1"/>
</dbReference>
<feature type="chain" id="PRO_5022747895" evidence="3">
    <location>
        <begin position="27"/>
        <end position="441"/>
    </location>
</feature>
<dbReference type="EMBL" id="CP042912">
    <property type="protein sequence ID" value="QEG21569.1"/>
    <property type="molecule type" value="Genomic_DNA"/>
</dbReference>
<accession>A0A5B9P7T0</accession>
<evidence type="ECO:0000256" key="1">
    <source>
        <dbReference type="ARBA" id="ARBA00008558"/>
    </source>
</evidence>
<keyword evidence="5" id="KW-1185">Reference proteome</keyword>
<dbReference type="AlphaFoldDB" id="A0A5B9P7T0"/>
<dbReference type="InterPro" id="IPR010819">
    <property type="entry name" value="AGE/CE"/>
</dbReference>
<organism evidence="4 5">
    <name type="scientific">Mariniblastus fucicola</name>
    <dbReference type="NCBI Taxonomy" id="980251"/>
    <lineage>
        <taxon>Bacteria</taxon>
        <taxon>Pseudomonadati</taxon>
        <taxon>Planctomycetota</taxon>
        <taxon>Planctomycetia</taxon>
        <taxon>Pirellulales</taxon>
        <taxon>Pirellulaceae</taxon>
        <taxon>Mariniblastus</taxon>
    </lineage>
</organism>
<gene>
    <name evidence="4" type="primary">ce</name>
    <name evidence="4" type="ORF">MFFC18_14270</name>
</gene>
<dbReference type="InterPro" id="IPR012341">
    <property type="entry name" value="6hp_glycosidase-like_sf"/>
</dbReference>
<dbReference type="STRING" id="980251.GCA_001642875_00400"/>
<sequence length="441" mass="50183" precursor="true">MYHVAIPRSSLAIFLLIAVLTTSGRAQDTANGDLTALADQCDAHLRKSIVDFYLPHCVDEKNGGYLETIDAEGKFCESEYKFLTLQTRQMWFFCQLVKNDIEKEKALAAAKSGFDFLQTHFLDKENGGYFSRVTMDGGEFDTRKHIYLNAFAMYGLAAYYNATGDGEALAAALNLFEKFEQKAYDKQNGGYREFFYADWTEITDPNEPKFVGEVGTKTYNSHLHILEAFTELFRAAPSDRLKERIAELIVINTSTVRHPQHPCNIDRWTNDWQMVKEDFNLRASYGHDVECAWLVFDAAREIGWSIKPLQNWAVATVDHSIKFGFDAEHGGFYYSGPLGEASDDTKKEWWTQAEALVSMLEMYRLTGDEKYMDVFHKTFAFVEQYQIASAENGGGWWASRHADGSTHANTSRTSTWHGAYHNGRAMILCGELLREMAVKQE</sequence>
<dbReference type="OrthoDB" id="5141876at2"/>
<dbReference type="GO" id="GO:0047736">
    <property type="term" value="F:cellobiose epimerase activity"/>
    <property type="evidence" value="ECO:0007669"/>
    <property type="project" value="UniProtKB-EC"/>
</dbReference>
<evidence type="ECO:0000313" key="5">
    <source>
        <dbReference type="Proteomes" id="UP000322214"/>
    </source>
</evidence>
<dbReference type="GO" id="GO:0005975">
    <property type="term" value="P:carbohydrate metabolic process"/>
    <property type="evidence" value="ECO:0007669"/>
    <property type="project" value="InterPro"/>
</dbReference>
<evidence type="ECO:0000256" key="3">
    <source>
        <dbReference type="SAM" id="SignalP"/>
    </source>
</evidence>
<dbReference type="RefSeq" id="WP_075083196.1">
    <property type="nucleotide sequence ID" value="NZ_CP042912.1"/>
</dbReference>
<dbReference type="Gene3D" id="1.50.10.10">
    <property type="match status" value="1"/>
</dbReference>
<dbReference type="EC" id="5.1.3.11" evidence="4"/>
<protein>
    <submittedName>
        <fullName evidence="4">Cellobiose 2-epimerase</fullName>
        <ecNumber evidence="4">5.1.3.11</ecNumber>
    </submittedName>
</protein>
<evidence type="ECO:0000256" key="2">
    <source>
        <dbReference type="ARBA" id="ARBA00023235"/>
    </source>
</evidence>
<name>A0A5B9P7T0_9BACT</name>
<dbReference type="Pfam" id="PF07221">
    <property type="entry name" value="GlcNAc_2-epim"/>
    <property type="match status" value="1"/>
</dbReference>